<keyword evidence="3" id="KW-1185">Reference proteome</keyword>
<dbReference type="PANTHER" id="PTHR46160:SF9">
    <property type="entry name" value="PROTEIN PRY2-RELATED"/>
    <property type="match status" value="1"/>
</dbReference>
<reference evidence="3" key="1">
    <citation type="journal article" date="2014" name="Science">
        <title>Nonhuman genetics. Genomic basis for the convergent evolution of electric organs.</title>
        <authorList>
            <person name="Gallant J.R."/>
            <person name="Traeger L.L."/>
            <person name="Volkening J.D."/>
            <person name="Moffett H."/>
            <person name="Chen P.H."/>
            <person name="Novina C.D."/>
            <person name="Phillips G.N.Jr."/>
            <person name="Anand R."/>
            <person name="Wells G.B."/>
            <person name="Pinch M."/>
            <person name="Guth R."/>
            <person name="Unguez G.A."/>
            <person name="Albert J.S."/>
            <person name="Zakon H.H."/>
            <person name="Samanta M.P."/>
            <person name="Sussman M.R."/>
        </authorList>
    </citation>
    <scope>NUCLEOTIDE SEQUENCE [LARGE SCALE GENOMIC DNA]</scope>
</reference>
<reference evidence="2" key="5">
    <citation type="submission" date="2025-09" db="UniProtKB">
        <authorList>
            <consortium name="Ensembl"/>
        </authorList>
    </citation>
    <scope>IDENTIFICATION</scope>
</reference>
<dbReference type="InterPro" id="IPR003886">
    <property type="entry name" value="NIDO_dom"/>
</dbReference>
<dbReference type="AlphaFoldDB" id="A0A4W4G598"/>
<organism evidence="2 3">
    <name type="scientific">Electrophorus electricus</name>
    <name type="common">Electric eel</name>
    <name type="synonym">Gymnotus electricus</name>
    <dbReference type="NCBI Taxonomy" id="8005"/>
    <lineage>
        <taxon>Eukaryota</taxon>
        <taxon>Metazoa</taxon>
        <taxon>Chordata</taxon>
        <taxon>Craniata</taxon>
        <taxon>Vertebrata</taxon>
        <taxon>Euteleostomi</taxon>
        <taxon>Actinopterygii</taxon>
        <taxon>Neopterygii</taxon>
        <taxon>Teleostei</taxon>
        <taxon>Ostariophysi</taxon>
        <taxon>Gymnotiformes</taxon>
        <taxon>Gymnotoidei</taxon>
        <taxon>Gymnotidae</taxon>
        <taxon>Electrophorus</taxon>
    </lineage>
</organism>
<evidence type="ECO:0000313" key="2">
    <source>
        <dbReference type="Ensembl" id="ENSEEEP00000032655.2"/>
    </source>
</evidence>
<dbReference type="InterPro" id="IPR052749">
    <property type="entry name" value="Alpha-tectorin"/>
</dbReference>
<reference evidence="2" key="4">
    <citation type="submission" date="2025-08" db="UniProtKB">
        <authorList>
            <consortium name="Ensembl"/>
        </authorList>
    </citation>
    <scope>IDENTIFICATION</scope>
</reference>
<accession>A0A4W4G598</accession>
<sequence length="228" mass="25743">PKKDLSFSRVSQVKFIYIALFTTDVVTKQLYKCPSPSHQNAFVFIASATLPVFYPFDFGAGDIFNIASDDGSSSVINLLRRFSFFGNTYSQIYVNNNGFLTFEYPSSQCRPYIFLPNQTSGADVIDINQYFPKQIFTASWVFVATWDKVAYYLSFVLMNYGDIAPTAGYDTKNSTQYYIILCSDNSKNVSDLTYSSNVNVTGRWAFIVNSNPSVHLNQGTHLMCTTRL</sequence>
<dbReference type="Ensembl" id="ENSEEET00000033046.2">
    <property type="protein sequence ID" value="ENSEEEP00000032655.2"/>
    <property type="gene ID" value="ENSEEEG00000015570.2"/>
</dbReference>
<name>A0A4W4G598_ELEEL</name>
<dbReference type="GO" id="GO:0007160">
    <property type="term" value="P:cell-matrix adhesion"/>
    <property type="evidence" value="ECO:0007669"/>
    <property type="project" value="InterPro"/>
</dbReference>
<feature type="domain" description="NIDO" evidence="1">
    <location>
        <begin position="161"/>
        <end position="209"/>
    </location>
</feature>
<proteinExistence type="predicted"/>
<dbReference type="Pfam" id="PF06119">
    <property type="entry name" value="NIDO"/>
    <property type="match status" value="1"/>
</dbReference>
<evidence type="ECO:0000259" key="1">
    <source>
        <dbReference type="Pfam" id="PF06119"/>
    </source>
</evidence>
<dbReference type="STRING" id="8005.ENSEEEP00000032655"/>
<evidence type="ECO:0000313" key="3">
    <source>
        <dbReference type="Proteomes" id="UP000314983"/>
    </source>
</evidence>
<dbReference type="Proteomes" id="UP000314983">
    <property type="component" value="Chromosome 4"/>
</dbReference>
<reference evidence="2" key="3">
    <citation type="submission" date="2020-05" db="EMBL/GenBank/DDBJ databases">
        <title>Electrophorus electricus (electric eel) genome, fEleEle1, primary haplotype.</title>
        <authorList>
            <person name="Myers G."/>
            <person name="Meyer A."/>
            <person name="Fedrigo O."/>
            <person name="Formenti G."/>
            <person name="Rhie A."/>
            <person name="Tracey A."/>
            <person name="Sims Y."/>
            <person name="Jarvis E.D."/>
        </authorList>
    </citation>
    <scope>NUCLEOTIDE SEQUENCE [LARGE SCALE GENOMIC DNA]</scope>
</reference>
<dbReference type="PANTHER" id="PTHR46160">
    <property type="entry name" value="ALPHA-TECTORIN-RELATED"/>
    <property type="match status" value="1"/>
</dbReference>
<protein>
    <recommendedName>
        <fullName evidence="1">NIDO domain-containing protein</fullName>
    </recommendedName>
</protein>
<reference evidence="3" key="2">
    <citation type="journal article" date="2017" name="Sci. Adv.">
        <title>A tail of two voltages: Proteomic comparison of the three electric organs of the electric eel.</title>
        <authorList>
            <person name="Traeger L.L."/>
            <person name="Sabat G."/>
            <person name="Barrett-Wilt G.A."/>
            <person name="Wells G.B."/>
            <person name="Sussman M.R."/>
        </authorList>
    </citation>
    <scope>NUCLEOTIDE SEQUENCE [LARGE SCALE GENOMIC DNA]</scope>
</reference>